<dbReference type="Proteomes" id="UP001143328">
    <property type="component" value="Unassembled WGS sequence"/>
</dbReference>
<dbReference type="Gene3D" id="3.40.630.30">
    <property type="match status" value="1"/>
</dbReference>
<dbReference type="SUPFAM" id="SSF55729">
    <property type="entry name" value="Acyl-CoA N-acyltransferases (Nat)"/>
    <property type="match status" value="1"/>
</dbReference>
<dbReference type="AlphaFoldDB" id="A0A9W6K786"/>
<feature type="domain" description="N-acetyltransferase" evidence="1">
    <location>
        <begin position="1"/>
        <end position="145"/>
    </location>
</feature>
<proteinExistence type="predicted"/>
<dbReference type="NCBIfam" id="NF040501">
    <property type="entry name" value="resist_ArsN2"/>
    <property type="match status" value="1"/>
</dbReference>
<gene>
    <name evidence="2" type="ORF">GCM10017655_38300</name>
</gene>
<dbReference type="EMBL" id="BSFN01000013">
    <property type="protein sequence ID" value="GLK90766.1"/>
    <property type="molecule type" value="Genomic_DNA"/>
</dbReference>
<sequence>MTIQAIPVDHGQWPRFRDALKSTNLPLDDIELPGRTFFEFQRDGQTVGWGGFENYGADGLLLSLVVETAHRSKGMGVATLQLIEVIAAEQGITRLHLLPTTASGFFERFGYEVRERGSEPKLISQTEQFKGLCLGSARYMSKVLSAKITPELTP</sequence>
<comment type="caution">
    <text evidence="2">The sequence shown here is derived from an EMBL/GenBank/DDBJ whole genome shotgun (WGS) entry which is preliminary data.</text>
</comment>
<dbReference type="Pfam" id="PF13508">
    <property type="entry name" value="Acetyltransf_7"/>
    <property type="match status" value="1"/>
</dbReference>
<dbReference type="PROSITE" id="PS51186">
    <property type="entry name" value="GNAT"/>
    <property type="match status" value="1"/>
</dbReference>
<evidence type="ECO:0000259" key="1">
    <source>
        <dbReference type="PROSITE" id="PS51186"/>
    </source>
</evidence>
<name>A0A9W6K786_9PSED</name>
<dbReference type="RefSeq" id="WP_271196943.1">
    <property type="nucleotide sequence ID" value="NZ_BSFN01000013.1"/>
</dbReference>
<reference evidence="2" key="1">
    <citation type="journal article" date="2014" name="Int. J. Syst. Evol. Microbiol.">
        <title>Complete genome sequence of Corynebacterium casei LMG S-19264T (=DSM 44701T), isolated from a smear-ripened cheese.</title>
        <authorList>
            <consortium name="US DOE Joint Genome Institute (JGI-PGF)"/>
            <person name="Walter F."/>
            <person name="Albersmeier A."/>
            <person name="Kalinowski J."/>
            <person name="Ruckert C."/>
        </authorList>
    </citation>
    <scope>NUCLEOTIDE SEQUENCE</scope>
    <source>
        <strain evidence="2">VKM B-2935</strain>
    </source>
</reference>
<organism evidence="2 3">
    <name type="scientific">Pseudomonas turukhanskensis</name>
    <dbReference type="NCBI Taxonomy" id="1806536"/>
    <lineage>
        <taxon>Bacteria</taxon>
        <taxon>Pseudomonadati</taxon>
        <taxon>Pseudomonadota</taxon>
        <taxon>Gammaproteobacteria</taxon>
        <taxon>Pseudomonadales</taxon>
        <taxon>Pseudomonadaceae</taxon>
        <taxon>Pseudomonas</taxon>
    </lineage>
</organism>
<dbReference type="InterPro" id="IPR016181">
    <property type="entry name" value="Acyl_CoA_acyltransferase"/>
</dbReference>
<dbReference type="InterPro" id="IPR000182">
    <property type="entry name" value="GNAT_dom"/>
</dbReference>
<dbReference type="CDD" id="cd04301">
    <property type="entry name" value="NAT_SF"/>
    <property type="match status" value="1"/>
</dbReference>
<reference evidence="2" key="2">
    <citation type="submission" date="2023-01" db="EMBL/GenBank/DDBJ databases">
        <authorList>
            <person name="Sun Q."/>
            <person name="Evtushenko L."/>
        </authorList>
    </citation>
    <scope>NUCLEOTIDE SEQUENCE</scope>
    <source>
        <strain evidence="2">VKM B-2935</strain>
    </source>
</reference>
<keyword evidence="3" id="KW-1185">Reference proteome</keyword>
<evidence type="ECO:0000313" key="2">
    <source>
        <dbReference type="EMBL" id="GLK90766.1"/>
    </source>
</evidence>
<accession>A0A9W6K786</accession>
<evidence type="ECO:0000313" key="3">
    <source>
        <dbReference type="Proteomes" id="UP001143328"/>
    </source>
</evidence>
<dbReference type="GO" id="GO:0016747">
    <property type="term" value="F:acyltransferase activity, transferring groups other than amino-acyl groups"/>
    <property type="evidence" value="ECO:0007669"/>
    <property type="project" value="InterPro"/>
</dbReference>
<protein>
    <recommendedName>
        <fullName evidence="1">N-acetyltransferase domain-containing protein</fullName>
    </recommendedName>
</protein>